<evidence type="ECO:0000313" key="6">
    <source>
        <dbReference type="Proteomes" id="UP000219522"/>
    </source>
</evidence>
<dbReference type="EMBL" id="OCSU01000003">
    <property type="protein sequence ID" value="SOE88191.1"/>
    <property type="molecule type" value="Genomic_DNA"/>
</dbReference>
<keyword evidence="3" id="KW-0472">Membrane</keyword>
<dbReference type="PROSITE" id="PS51677">
    <property type="entry name" value="NODB"/>
    <property type="match status" value="1"/>
</dbReference>
<comment type="subcellular location">
    <subcellularLocation>
        <location evidence="1">Secreted</location>
    </subcellularLocation>
</comment>
<proteinExistence type="predicted"/>
<dbReference type="InterPro" id="IPR011330">
    <property type="entry name" value="Glyco_hydro/deAcase_b/a-brl"/>
</dbReference>
<dbReference type="Proteomes" id="UP000219522">
    <property type="component" value="Unassembled WGS sequence"/>
</dbReference>
<sequence length="298" mass="33758">MPSKPKIVLRTLFTRFVFSSGIAATIWRLFWRDRVAVMLYHDPSPQTLDAHLTYLKTVCDIVPFSEVNTPGRGRRRAAITLDDGHARNAELLPVFIKHNVRPTIFICSSIVTHPRTHWWMHPGASQAGVERLKRMSNEERLGELRSTGFRQDAAAAESTASGLSAEQIQAMRPYIDFESHTRFHPILTRCDDAECKEELVGSKREIEQMLGGNCQHFAYPNGDYGPREIAILKAGGYRTARTCDLGWNNHKSDPYRLKAFDIQDDSTVEWFAAQLTGITLYLRYLRQGGGLAGRKPQL</sequence>
<dbReference type="PANTHER" id="PTHR34216:SF3">
    <property type="entry name" value="POLY-BETA-1,6-N-ACETYL-D-GLUCOSAMINE N-DEACETYLASE"/>
    <property type="match status" value="1"/>
</dbReference>
<name>A0A7Z7IE27_9BURK</name>
<dbReference type="SUPFAM" id="SSF88713">
    <property type="entry name" value="Glycoside hydrolase/deacetylase"/>
    <property type="match status" value="1"/>
</dbReference>
<keyword evidence="2" id="KW-0732">Signal</keyword>
<dbReference type="GO" id="GO:0005576">
    <property type="term" value="C:extracellular region"/>
    <property type="evidence" value="ECO:0007669"/>
    <property type="project" value="UniProtKB-SubCell"/>
</dbReference>
<reference evidence="5 6" key="1">
    <citation type="submission" date="2017-09" db="EMBL/GenBank/DDBJ databases">
        <authorList>
            <person name="Varghese N."/>
            <person name="Submissions S."/>
        </authorList>
    </citation>
    <scope>NUCLEOTIDE SEQUENCE [LARGE SCALE GENOMIC DNA]</scope>
    <source>
        <strain evidence="5 6">OK806</strain>
    </source>
</reference>
<feature type="domain" description="NodB homology" evidence="4">
    <location>
        <begin position="75"/>
        <end position="298"/>
    </location>
</feature>
<keyword evidence="6" id="KW-1185">Reference proteome</keyword>
<evidence type="ECO:0000259" key="4">
    <source>
        <dbReference type="PROSITE" id="PS51677"/>
    </source>
</evidence>
<protein>
    <submittedName>
        <fullName evidence="5">Polysaccharide deacetylase</fullName>
    </submittedName>
</protein>
<dbReference type="RefSeq" id="WP_062637183.1">
    <property type="nucleotide sequence ID" value="NZ_FCOG02000023.1"/>
</dbReference>
<dbReference type="PANTHER" id="PTHR34216">
    <property type="match status" value="1"/>
</dbReference>
<dbReference type="GO" id="GO:0005975">
    <property type="term" value="P:carbohydrate metabolic process"/>
    <property type="evidence" value="ECO:0007669"/>
    <property type="project" value="InterPro"/>
</dbReference>
<keyword evidence="3" id="KW-1133">Transmembrane helix</keyword>
<dbReference type="InterPro" id="IPR051398">
    <property type="entry name" value="Polysacch_Deacetylase"/>
</dbReference>
<dbReference type="GO" id="GO:0016810">
    <property type="term" value="F:hydrolase activity, acting on carbon-nitrogen (but not peptide) bonds"/>
    <property type="evidence" value="ECO:0007669"/>
    <property type="project" value="InterPro"/>
</dbReference>
<evidence type="ECO:0000256" key="1">
    <source>
        <dbReference type="ARBA" id="ARBA00004613"/>
    </source>
</evidence>
<keyword evidence="3" id="KW-0812">Transmembrane</keyword>
<evidence type="ECO:0000256" key="2">
    <source>
        <dbReference type="ARBA" id="ARBA00022729"/>
    </source>
</evidence>
<dbReference type="Pfam" id="PF01522">
    <property type="entry name" value="Polysacc_deac_1"/>
    <property type="match status" value="1"/>
</dbReference>
<feature type="transmembrane region" description="Helical" evidence="3">
    <location>
        <begin position="12"/>
        <end position="31"/>
    </location>
</feature>
<evidence type="ECO:0000313" key="5">
    <source>
        <dbReference type="EMBL" id="SOE88191.1"/>
    </source>
</evidence>
<comment type="caution">
    <text evidence="5">The sequence shown here is derived from an EMBL/GenBank/DDBJ whole genome shotgun (WGS) entry which is preliminary data.</text>
</comment>
<dbReference type="CDD" id="cd10918">
    <property type="entry name" value="CE4_NodB_like_5s_6s"/>
    <property type="match status" value="1"/>
</dbReference>
<dbReference type="InterPro" id="IPR002509">
    <property type="entry name" value="NODB_dom"/>
</dbReference>
<gene>
    <name evidence="5" type="ORF">SAMN05446927_6788</name>
</gene>
<dbReference type="AlphaFoldDB" id="A0A7Z7IE27"/>
<dbReference type="Gene3D" id="3.20.20.370">
    <property type="entry name" value="Glycoside hydrolase/deacetylase"/>
    <property type="match status" value="1"/>
</dbReference>
<dbReference type="OrthoDB" id="9814639at2"/>
<evidence type="ECO:0000256" key="3">
    <source>
        <dbReference type="SAM" id="Phobius"/>
    </source>
</evidence>
<organism evidence="5 6">
    <name type="scientific">Caballeronia arationis</name>
    <dbReference type="NCBI Taxonomy" id="1777142"/>
    <lineage>
        <taxon>Bacteria</taxon>
        <taxon>Pseudomonadati</taxon>
        <taxon>Pseudomonadota</taxon>
        <taxon>Betaproteobacteria</taxon>
        <taxon>Burkholderiales</taxon>
        <taxon>Burkholderiaceae</taxon>
        <taxon>Caballeronia</taxon>
    </lineage>
</organism>
<accession>A0A7Z7IE27</accession>